<accession>A0A1B7T9Q5</accession>
<dbReference type="SUPFAM" id="SSF75553">
    <property type="entry name" value="Smc hinge domain"/>
    <property type="match status" value="1"/>
</dbReference>
<dbReference type="AlphaFoldDB" id="A0A1B7T9Q5"/>
<dbReference type="EMBL" id="LXPE01000100">
    <property type="protein sequence ID" value="OBA25447.1"/>
    <property type="molecule type" value="Genomic_DNA"/>
</dbReference>
<keyword evidence="10" id="KW-1185">Reference proteome</keyword>
<dbReference type="PIRSF" id="PIRSF005719">
    <property type="entry name" value="SMC"/>
    <property type="match status" value="1"/>
</dbReference>
<organism evidence="9 10">
    <name type="scientific">Hanseniaspora valbyensis NRRL Y-1626</name>
    <dbReference type="NCBI Taxonomy" id="766949"/>
    <lineage>
        <taxon>Eukaryota</taxon>
        <taxon>Fungi</taxon>
        <taxon>Dikarya</taxon>
        <taxon>Ascomycota</taxon>
        <taxon>Saccharomycotina</taxon>
        <taxon>Saccharomycetes</taxon>
        <taxon>Saccharomycodales</taxon>
        <taxon>Saccharomycodaceae</taxon>
        <taxon>Hanseniaspora</taxon>
    </lineage>
</organism>
<dbReference type="SUPFAM" id="SSF52540">
    <property type="entry name" value="P-loop containing nucleoside triphosphate hydrolases"/>
    <property type="match status" value="1"/>
</dbReference>
<comment type="subcellular location">
    <subcellularLocation>
        <location evidence="1">Nucleus</location>
    </subcellularLocation>
</comment>
<dbReference type="Proteomes" id="UP000092321">
    <property type="component" value="Unassembled WGS sequence"/>
</dbReference>
<dbReference type="InterPro" id="IPR010935">
    <property type="entry name" value="SMC_hinge"/>
</dbReference>
<reference evidence="10" key="1">
    <citation type="journal article" date="2016" name="Proc. Natl. Acad. Sci. U.S.A.">
        <title>Comparative genomics of biotechnologically important yeasts.</title>
        <authorList>
            <person name="Riley R."/>
            <person name="Haridas S."/>
            <person name="Wolfe K.H."/>
            <person name="Lopes M.R."/>
            <person name="Hittinger C.T."/>
            <person name="Goeker M."/>
            <person name="Salamov A.A."/>
            <person name="Wisecaver J.H."/>
            <person name="Long T.M."/>
            <person name="Calvey C.H."/>
            <person name="Aerts A.L."/>
            <person name="Barry K.W."/>
            <person name="Choi C."/>
            <person name="Clum A."/>
            <person name="Coughlan A.Y."/>
            <person name="Deshpande S."/>
            <person name="Douglass A.P."/>
            <person name="Hanson S.J."/>
            <person name="Klenk H.-P."/>
            <person name="LaButti K.M."/>
            <person name="Lapidus A."/>
            <person name="Lindquist E.A."/>
            <person name="Lipzen A.M."/>
            <person name="Meier-Kolthoff J.P."/>
            <person name="Ohm R.A."/>
            <person name="Otillar R.P."/>
            <person name="Pangilinan J.L."/>
            <person name="Peng Y."/>
            <person name="Rokas A."/>
            <person name="Rosa C.A."/>
            <person name="Scheuner C."/>
            <person name="Sibirny A.A."/>
            <person name="Slot J.C."/>
            <person name="Stielow J.B."/>
            <person name="Sun H."/>
            <person name="Kurtzman C.P."/>
            <person name="Blackwell M."/>
            <person name="Grigoriev I.V."/>
            <person name="Jeffries T.W."/>
        </authorList>
    </citation>
    <scope>NUCLEOTIDE SEQUENCE [LARGE SCALE GENOMIC DNA]</scope>
    <source>
        <strain evidence="10">NRRL Y-1626</strain>
    </source>
</reference>
<feature type="coiled-coil region" evidence="7">
    <location>
        <begin position="880"/>
        <end position="928"/>
    </location>
</feature>
<feature type="domain" description="SMC hinge" evidence="8">
    <location>
        <begin position="531"/>
        <end position="645"/>
    </location>
</feature>
<dbReference type="Pfam" id="PF06470">
    <property type="entry name" value="SMC_hinge"/>
    <property type="match status" value="1"/>
</dbReference>
<evidence type="ECO:0000313" key="9">
    <source>
        <dbReference type="EMBL" id="OBA25447.1"/>
    </source>
</evidence>
<dbReference type="GO" id="GO:0007062">
    <property type="term" value="P:sister chromatid cohesion"/>
    <property type="evidence" value="ECO:0007669"/>
    <property type="project" value="TreeGrafter"/>
</dbReference>
<sequence length="976" mass="112976">MGKLIGLEIFNFKSYKDKVSINIGSADFVSIIGPNGSGKSNIMDAISFVLGVDNKYLRSSSLTQLIYRGKKLNNENENSDDEDIDDDDKATTAFVEAHYQKDNGDIIKFHRDIDINGNNSFKINDSEVNFEAYVENLREENILVQVRNFLVFQGDVEQVASKNPQDLTDFFEQISGSFKFKKQYDILKNQYLKATTECEESIIEKRRLQTELIHYKESVIKDEKYSSKVEEKQHLWTQYYLWQLFQVDSQLDSFYEKEESIDESLKKLEKNFSKKETSLQSFKSEHVEMEYNLNSKNSEIKKIENHINKIKTKTLIKLNNNRKTHLKLMNESVERKQLLKQDLEKQETRLQELANNLSSLESEKSKIEKNLLDITGKHSKYKSLSLQDLNDINSVKAIYLNDFDGSELDKSIQLKLNELDEKKSQLRKINNQIIQTNSLILDLETELQEKINEIKTFQDNIKILESENKQKSSLQKKYKNKIQTLTKKIDFDNIKIRNTLVRIDELAADQRETKQEARLKEILRKLTKFFPGVKGFVLDLFRPSSKKYNQAVSLIIGRHLYSIVVDTALTATQCISYMKEQRLGIATFLPMDTITGITPNFLLPVKGAVFATDVINCNDEFQNVLKYLCGDAIVSDTLQEAQSLKWEKKFNCKIISLNGSVIQKSGIMTGGVASSSSGNDVRWNKVEFQELNSLKDELISEIHHSQDQIKTLNELLKQSETSFENNVVEIHKFKDSIISIEKAKEQLLNQIEYNNNVIENDYNVEKNSVQSNIESINQTFTELCQKRDNIQQDLFQDLSTKLGFSVLEYEKTTGSFLREMKKELDLITREILQLNSKITFEEQKKNNIQNSATDLANIINNSEQILKDLDTEESEAIKLISENEDKLETTKVELNDYKSTVKEEIQKIEYLELEVNDIKQKVEETSAEQFSIKNDIDTLSEHRFSILKTCRMNAIEIPLEDNVVFSDTMINWIKAY</sequence>
<keyword evidence="3" id="KW-0498">Mitosis</keyword>
<evidence type="ECO:0000256" key="2">
    <source>
        <dbReference type="ARBA" id="ARBA00022618"/>
    </source>
</evidence>
<feature type="coiled-coil region" evidence="7">
    <location>
        <begin position="412"/>
        <end position="484"/>
    </location>
</feature>
<feature type="coiled-coil region" evidence="7">
    <location>
        <begin position="265"/>
        <end position="370"/>
    </location>
</feature>
<dbReference type="PANTHER" id="PTHR18937:SF12">
    <property type="entry name" value="STRUCTURAL MAINTENANCE OF CHROMOSOMES PROTEIN"/>
    <property type="match status" value="1"/>
</dbReference>
<evidence type="ECO:0000313" key="10">
    <source>
        <dbReference type="Proteomes" id="UP000092321"/>
    </source>
</evidence>
<dbReference type="GO" id="GO:0051301">
    <property type="term" value="P:cell division"/>
    <property type="evidence" value="ECO:0007669"/>
    <property type="project" value="UniProtKB-KW"/>
</dbReference>
<proteinExistence type="predicted"/>
<dbReference type="InterPro" id="IPR036277">
    <property type="entry name" value="SMC_hinge_sf"/>
</dbReference>
<evidence type="ECO:0000256" key="1">
    <source>
        <dbReference type="ARBA" id="ARBA00004123"/>
    </source>
</evidence>
<gene>
    <name evidence="9" type="ORF">HANVADRAFT_3743</name>
</gene>
<dbReference type="GO" id="GO:0007059">
    <property type="term" value="P:chromosome segregation"/>
    <property type="evidence" value="ECO:0007669"/>
    <property type="project" value="UniProtKB-ARBA"/>
</dbReference>
<evidence type="ECO:0000256" key="6">
    <source>
        <dbReference type="ARBA" id="ARBA00023306"/>
    </source>
</evidence>
<dbReference type="GO" id="GO:0005634">
    <property type="term" value="C:nucleus"/>
    <property type="evidence" value="ECO:0007669"/>
    <property type="project" value="UniProtKB-SubCell"/>
</dbReference>
<keyword evidence="5" id="KW-0539">Nucleus</keyword>
<keyword evidence="6" id="KW-0131">Cell cycle</keyword>
<dbReference type="GO" id="GO:0005524">
    <property type="term" value="F:ATP binding"/>
    <property type="evidence" value="ECO:0007669"/>
    <property type="project" value="InterPro"/>
</dbReference>
<keyword evidence="4 7" id="KW-0175">Coiled coil</keyword>
<dbReference type="InterPro" id="IPR024704">
    <property type="entry name" value="SMC"/>
</dbReference>
<dbReference type="InterPro" id="IPR003395">
    <property type="entry name" value="RecF/RecN/SMC_N"/>
</dbReference>
<dbReference type="Gene3D" id="1.20.1060.20">
    <property type="match status" value="1"/>
</dbReference>
<dbReference type="PANTHER" id="PTHR18937">
    <property type="entry name" value="STRUCTURAL MAINTENANCE OF CHROMOSOMES SMC FAMILY MEMBER"/>
    <property type="match status" value="1"/>
</dbReference>
<dbReference type="InterPro" id="IPR027417">
    <property type="entry name" value="P-loop_NTPase"/>
</dbReference>
<dbReference type="Gene3D" id="1.10.287.1490">
    <property type="match status" value="1"/>
</dbReference>
<dbReference type="Gene3D" id="3.40.50.300">
    <property type="entry name" value="P-loop containing nucleotide triphosphate hydrolases"/>
    <property type="match status" value="1"/>
</dbReference>
<evidence type="ECO:0000259" key="8">
    <source>
        <dbReference type="SMART" id="SM00968"/>
    </source>
</evidence>
<evidence type="ECO:0000256" key="4">
    <source>
        <dbReference type="ARBA" id="ARBA00023054"/>
    </source>
</evidence>
<keyword evidence="2" id="KW-0132">Cell division</keyword>
<evidence type="ECO:0000256" key="5">
    <source>
        <dbReference type="ARBA" id="ARBA00023242"/>
    </source>
</evidence>
<evidence type="ECO:0000256" key="3">
    <source>
        <dbReference type="ARBA" id="ARBA00022776"/>
    </source>
</evidence>
<dbReference type="GO" id="GO:0016887">
    <property type="term" value="F:ATP hydrolysis activity"/>
    <property type="evidence" value="ECO:0007669"/>
    <property type="project" value="InterPro"/>
</dbReference>
<dbReference type="GO" id="GO:0003677">
    <property type="term" value="F:DNA binding"/>
    <property type="evidence" value="ECO:0007669"/>
    <property type="project" value="TreeGrafter"/>
</dbReference>
<dbReference type="Gene3D" id="3.30.70.1620">
    <property type="match status" value="1"/>
</dbReference>
<dbReference type="SMART" id="SM00968">
    <property type="entry name" value="SMC_hinge"/>
    <property type="match status" value="1"/>
</dbReference>
<name>A0A1B7T9Q5_9ASCO</name>
<dbReference type="GO" id="GO:0008278">
    <property type="term" value="C:cohesin complex"/>
    <property type="evidence" value="ECO:0007669"/>
    <property type="project" value="TreeGrafter"/>
</dbReference>
<evidence type="ECO:0000256" key="7">
    <source>
        <dbReference type="SAM" id="Coils"/>
    </source>
</evidence>
<protein>
    <recommendedName>
        <fullName evidence="8">SMC hinge domain-containing protein</fullName>
    </recommendedName>
</protein>
<comment type="caution">
    <text evidence="9">The sequence shown here is derived from an EMBL/GenBank/DDBJ whole genome shotgun (WGS) entry which is preliminary data.</text>
</comment>
<dbReference type="Pfam" id="PF02463">
    <property type="entry name" value="SMC_N"/>
    <property type="match status" value="1"/>
</dbReference>
<dbReference type="OrthoDB" id="5575062at2759"/>